<name>X1SQ80_9ZZZZ</name>
<dbReference type="AlphaFoldDB" id="X1SQ80"/>
<evidence type="ECO:0000313" key="1">
    <source>
        <dbReference type="EMBL" id="GAI95093.1"/>
    </source>
</evidence>
<dbReference type="EMBL" id="BARW01015465">
    <property type="protein sequence ID" value="GAI95093.1"/>
    <property type="molecule type" value="Genomic_DNA"/>
</dbReference>
<proteinExistence type="predicted"/>
<organism evidence="1">
    <name type="scientific">marine sediment metagenome</name>
    <dbReference type="NCBI Taxonomy" id="412755"/>
    <lineage>
        <taxon>unclassified sequences</taxon>
        <taxon>metagenomes</taxon>
        <taxon>ecological metagenomes</taxon>
    </lineage>
</organism>
<sequence>MAKLLALPSLAIIDGFKGTIDFYVHRGIPCARAWPKSPGKARSPAVMAQWPFFAYASKEWSNLSPIVQEAYNSLATNSGLSGRDMQVRAYLTGLYRYPTP</sequence>
<gene>
    <name evidence="1" type="ORF">S12H4_27137</name>
</gene>
<comment type="caution">
    <text evidence="1">The sequence shown here is derived from an EMBL/GenBank/DDBJ whole genome shotgun (WGS) entry which is preliminary data.</text>
</comment>
<reference evidence="1" key="1">
    <citation type="journal article" date="2014" name="Front. Microbiol.">
        <title>High frequency of phylogenetically diverse reductive dehalogenase-homologous genes in deep subseafloor sedimentary metagenomes.</title>
        <authorList>
            <person name="Kawai M."/>
            <person name="Futagami T."/>
            <person name="Toyoda A."/>
            <person name="Takaki Y."/>
            <person name="Nishi S."/>
            <person name="Hori S."/>
            <person name="Arai W."/>
            <person name="Tsubouchi T."/>
            <person name="Morono Y."/>
            <person name="Uchiyama I."/>
            <person name="Ito T."/>
            <person name="Fujiyama A."/>
            <person name="Inagaki F."/>
            <person name="Takami H."/>
        </authorList>
    </citation>
    <scope>NUCLEOTIDE SEQUENCE</scope>
    <source>
        <strain evidence="1">Expedition CK06-06</strain>
    </source>
</reference>
<accession>X1SQ80</accession>
<protein>
    <submittedName>
        <fullName evidence="1">Uncharacterized protein</fullName>
    </submittedName>
</protein>